<feature type="compositionally biased region" description="Low complexity" evidence="1">
    <location>
        <begin position="304"/>
        <end position="325"/>
    </location>
</feature>
<evidence type="ECO:0000313" key="4">
    <source>
        <dbReference type="Proteomes" id="UP000005408"/>
    </source>
</evidence>
<dbReference type="Proteomes" id="UP000005408">
    <property type="component" value="Unassembled WGS sequence"/>
</dbReference>
<reference evidence="3" key="1">
    <citation type="submission" date="2022-08" db="UniProtKB">
        <authorList>
            <consortium name="EnsemblMetazoa"/>
        </authorList>
    </citation>
    <scope>IDENTIFICATION</scope>
    <source>
        <strain evidence="3">05x7-T-G4-1.051#20</strain>
    </source>
</reference>
<protein>
    <recommendedName>
        <fullName evidence="5">SEA domain-containing protein</fullName>
    </recommendedName>
</protein>
<keyword evidence="2" id="KW-0812">Transmembrane</keyword>
<feature type="compositionally biased region" description="Polar residues" evidence="1">
    <location>
        <begin position="326"/>
        <end position="337"/>
    </location>
</feature>
<name>A0A8W8NSP3_MAGGI</name>
<feature type="transmembrane region" description="Helical" evidence="2">
    <location>
        <begin position="102"/>
        <end position="125"/>
    </location>
</feature>
<keyword evidence="2" id="KW-1133">Transmembrane helix</keyword>
<organism evidence="3 4">
    <name type="scientific">Magallana gigas</name>
    <name type="common">Pacific oyster</name>
    <name type="synonym">Crassostrea gigas</name>
    <dbReference type="NCBI Taxonomy" id="29159"/>
    <lineage>
        <taxon>Eukaryota</taxon>
        <taxon>Metazoa</taxon>
        <taxon>Spiralia</taxon>
        <taxon>Lophotrochozoa</taxon>
        <taxon>Mollusca</taxon>
        <taxon>Bivalvia</taxon>
        <taxon>Autobranchia</taxon>
        <taxon>Pteriomorphia</taxon>
        <taxon>Ostreida</taxon>
        <taxon>Ostreoidea</taxon>
        <taxon>Ostreidae</taxon>
        <taxon>Magallana</taxon>
    </lineage>
</organism>
<proteinExistence type="predicted"/>
<keyword evidence="4" id="KW-1185">Reference proteome</keyword>
<dbReference type="EnsemblMetazoa" id="G7882.1">
    <property type="protein sequence ID" value="G7882.1:cds"/>
    <property type="gene ID" value="G7882"/>
</dbReference>
<accession>A0A8W8NSP3</accession>
<feature type="compositionally biased region" description="Polar residues" evidence="1">
    <location>
        <begin position="246"/>
        <end position="267"/>
    </location>
</feature>
<sequence>MSRLINIFLRRPRKIELAKEDKCNSNRRKSLSNTNALTIPTWIVLATNIRKPTSTISENTARASFVGKLNTTIDDIEIYSDMSASDMIGQHEEKSKRGRIPVLFIVLLLVVVFVAVAVGITLSFVTRSDIMRLHVTFSVTKDNATQQHKTDTGQTKGADAYCEKIKHAIYLSDWKRNFISCHSFVTRKTPDDVYFSLTLDLNDHNSKSDVDEIKTIVINVIKEGSDATIQSVNGQHVKPVKGIIRNKSTQNETKGTKIGQNGTVADSEQSRKKPNIVSGPRNNLPSESVTNNKDGRRMTDIKVSSSSSSTSSSTTKTTTTTTKSTESVNEQQKTTLQAKVRSTAKSKTTKKEAILMKTATTTTTPGSSDSDKNSWDKLLSKILDQELFSK</sequence>
<evidence type="ECO:0000313" key="3">
    <source>
        <dbReference type="EnsemblMetazoa" id="G7882.1:cds"/>
    </source>
</evidence>
<dbReference type="AlphaFoldDB" id="A0A8W8NSP3"/>
<evidence type="ECO:0000256" key="2">
    <source>
        <dbReference type="SAM" id="Phobius"/>
    </source>
</evidence>
<feature type="compositionally biased region" description="Polar residues" evidence="1">
    <location>
        <begin position="280"/>
        <end position="292"/>
    </location>
</feature>
<evidence type="ECO:0008006" key="5">
    <source>
        <dbReference type="Google" id="ProtNLM"/>
    </source>
</evidence>
<keyword evidence="2" id="KW-0472">Membrane</keyword>
<feature type="region of interest" description="Disordered" evidence="1">
    <location>
        <begin position="240"/>
        <end position="376"/>
    </location>
</feature>
<evidence type="ECO:0000256" key="1">
    <source>
        <dbReference type="SAM" id="MobiDB-lite"/>
    </source>
</evidence>